<feature type="coiled-coil region" evidence="3">
    <location>
        <begin position="248"/>
        <end position="306"/>
    </location>
</feature>
<feature type="domain" description="CzcB-like C-terminal circularly permuted SH3-like" evidence="5">
    <location>
        <begin position="440"/>
        <end position="500"/>
    </location>
</feature>
<evidence type="ECO:0000313" key="6">
    <source>
        <dbReference type="EMBL" id="MDT0635747.1"/>
    </source>
</evidence>
<gene>
    <name evidence="6" type="ORF">RM532_12385</name>
</gene>
<evidence type="ECO:0000256" key="3">
    <source>
        <dbReference type="SAM" id="Coils"/>
    </source>
</evidence>
<evidence type="ECO:0000256" key="2">
    <source>
        <dbReference type="ARBA" id="ARBA00022448"/>
    </source>
</evidence>
<keyword evidence="3" id="KW-0175">Coiled coil</keyword>
<keyword evidence="2" id="KW-0813">Transport</keyword>
<dbReference type="PANTHER" id="PTHR30097">
    <property type="entry name" value="CATION EFFLUX SYSTEM PROTEIN CUSB"/>
    <property type="match status" value="1"/>
</dbReference>
<evidence type="ECO:0000259" key="5">
    <source>
        <dbReference type="Pfam" id="PF25975"/>
    </source>
</evidence>
<dbReference type="Gene3D" id="2.40.50.100">
    <property type="match status" value="1"/>
</dbReference>
<feature type="signal peptide" evidence="4">
    <location>
        <begin position="1"/>
        <end position="24"/>
    </location>
</feature>
<dbReference type="InterPro" id="IPR006143">
    <property type="entry name" value="RND_pump_MFP"/>
</dbReference>
<comment type="similarity">
    <text evidence="1">Belongs to the membrane fusion protein (MFP) (TC 8.A.1) family.</text>
</comment>
<evidence type="ECO:0000256" key="4">
    <source>
        <dbReference type="SAM" id="SignalP"/>
    </source>
</evidence>
<accession>A0ABU3C2F5</accession>
<dbReference type="NCBIfam" id="TIGR01730">
    <property type="entry name" value="RND_mfp"/>
    <property type="match status" value="1"/>
</dbReference>
<dbReference type="Pfam" id="PF25975">
    <property type="entry name" value="CzcB_C"/>
    <property type="match status" value="1"/>
</dbReference>
<dbReference type="Gene3D" id="2.40.30.170">
    <property type="match status" value="1"/>
</dbReference>
<sequence>MATAIKPALLSLALLLGLSACGWAPQDGGEHAEHRDHDGERPTRVFTHYTEQSELFVEFPVLVAGQDSRFAAHVTRLADYSPVREGTLSVLLTQNGKTRARFVVEAPARPGIFTPAVRPREPGIYRLSLRVAAPGLETTHELGEVTVYADAHAAQPSPEEAGGEISYLKEQQWQGTFGTEGVAQRRLRASVYATAELRPPGDRSARVRAPAEGLFAAFGEQFPVVGTEVEKGQRLGTLRARLAGGVDLSSLRLAVERARAEYRLARENLERLRGLLDDGAVAAYRVREAENAAAVAHAEHDAARARLHQYQGGAEDAGVPVIAPIAGRIVAVAVAPGEFVSPDQVLMQIAGGDQRWLEARVPEADADRLRQPTGAWFELGGQRRVLRVGDNARLITAGGVIDPVSRTVPVIFEFTETDTTPLLNQGLDARVYTGETVEALAVPRSAVIDDGGQPVVFVQTGGETFTRRAVRLGLRGAEYVAVESGLQAGERVVTTGAYDLRLAAASPAEAGHGHAH</sequence>
<dbReference type="PROSITE" id="PS51257">
    <property type="entry name" value="PROKAR_LIPOPROTEIN"/>
    <property type="match status" value="1"/>
</dbReference>
<feature type="chain" id="PRO_5046746409" evidence="4">
    <location>
        <begin position="25"/>
        <end position="516"/>
    </location>
</feature>
<dbReference type="PANTHER" id="PTHR30097:SF15">
    <property type="entry name" value="CATION EFFLUX SYSTEM PROTEIN CUSB"/>
    <property type="match status" value="1"/>
</dbReference>
<proteinExistence type="inferred from homology"/>
<keyword evidence="7" id="KW-1185">Reference proteome</keyword>
<dbReference type="InterPro" id="IPR051909">
    <property type="entry name" value="MFP_Cation_Efflux"/>
</dbReference>
<organism evidence="6 7">
    <name type="scientific">Spectribacter hydrogenoxidans</name>
    <dbReference type="NCBI Taxonomy" id="3075608"/>
    <lineage>
        <taxon>Bacteria</taxon>
        <taxon>Pseudomonadati</taxon>
        <taxon>Pseudomonadota</taxon>
        <taxon>Gammaproteobacteria</taxon>
        <taxon>Salinisphaerales</taxon>
        <taxon>Salinisphaeraceae</taxon>
        <taxon>Spectribacter</taxon>
    </lineage>
</organism>
<dbReference type="EMBL" id="JAVRIB010000013">
    <property type="protein sequence ID" value="MDT0635747.1"/>
    <property type="molecule type" value="Genomic_DNA"/>
</dbReference>
<dbReference type="Gene3D" id="1.10.287.470">
    <property type="entry name" value="Helix hairpin bin"/>
    <property type="match status" value="1"/>
</dbReference>
<protein>
    <submittedName>
        <fullName evidence="6">Efflux RND transporter periplasmic adaptor subunit</fullName>
    </submittedName>
</protein>
<comment type="caution">
    <text evidence="6">The sequence shown here is derived from an EMBL/GenBank/DDBJ whole genome shotgun (WGS) entry which is preliminary data.</text>
</comment>
<dbReference type="RefSeq" id="WP_311653648.1">
    <property type="nucleotide sequence ID" value="NZ_JAVRIB010000013.1"/>
</dbReference>
<evidence type="ECO:0000256" key="1">
    <source>
        <dbReference type="ARBA" id="ARBA00009477"/>
    </source>
</evidence>
<dbReference type="InterPro" id="IPR058649">
    <property type="entry name" value="CzcB_C"/>
</dbReference>
<dbReference type="SUPFAM" id="SSF111369">
    <property type="entry name" value="HlyD-like secretion proteins"/>
    <property type="match status" value="1"/>
</dbReference>
<keyword evidence="4" id="KW-0732">Signal</keyword>
<dbReference type="Gene3D" id="2.40.420.20">
    <property type="match status" value="1"/>
</dbReference>
<evidence type="ECO:0000313" key="7">
    <source>
        <dbReference type="Proteomes" id="UP001251857"/>
    </source>
</evidence>
<reference evidence="6 7" key="1">
    <citation type="submission" date="2023-09" db="EMBL/GenBank/DDBJ databases">
        <authorList>
            <person name="Rey-Velasco X."/>
        </authorList>
    </citation>
    <scope>NUCLEOTIDE SEQUENCE [LARGE SCALE GENOMIC DNA]</scope>
    <source>
        <strain evidence="6 7">W335</strain>
    </source>
</reference>
<name>A0ABU3C2F5_9GAMM</name>
<dbReference type="Proteomes" id="UP001251857">
    <property type="component" value="Unassembled WGS sequence"/>
</dbReference>